<reference evidence="2 3" key="1">
    <citation type="submission" date="2016-07" db="EMBL/GenBank/DDBJ databases">
        <title>Draft genome of Scalindua rubra, obtained from a brine-seawater interface in the Red Sea, sheds light on salt adaptation in anammox bacteria.</title>
        <authorList>
            <person name="Speth D.R."/>
            <person name="Lagkouvardos I."/>
            <person name="Wang Y."/>
            <person name="Qian P.-Y."/>
            <person name="Dutilh B.E."/>
            <person name="Jetten M.S."/>
        </authorList>
    </citation>
    <scope>NUCLEOTIDE SEQUENCE [LARGE SCALE GENOMIC DNA]</scope>
    <source>
        <strain evidence="2">BSI-1</strain>
    </source>
</reference>
<comment type="caution">
    <text evidence="2">The sequence shown here is derived from an EMBL/GenBank/DDBJ whole genome shotgun (WGS) entry which is preliminary data.</text>
</comment>
<feature type="domain" description="HTH merR-type" evidence="1">
    <location>
        <begin position="5"/>
        <end position="78"/>
    </location>
</feature>
<dbReference type="Pfam" id="PF13411">
    <property type="entry name" value="MerR_1"/>
    <property type="match status" value="1"/>
</dbReference>
<evidence type="ECO:0000313" key="3">
    <source>
        <dbReference type="Proteomes" id="UP000094056"/>
    </source>
</evidence>
<proteinExistence type="predicted"/>
<name>A0A1E3XD25_9BACT</name>
<protein>
    <recommendedName>
        <fullName evidence="1">HTH merR-type domain-containing protein</fullName>
    </recommendedName>
</protein>
<dbReference type="GO" id="GO:0003677">
    <property type="term" value="F:DNA binding"/>
    <property type="evidence" value="ECO:0007669"/>
    <property type="project" value="InterPro"/>
</dbReference>
<dbReference type="Proteomes" id="UP000094056">
    <property type="component" value="Unassembled WGS sequence"/>
</dbReference>
<dbReference type="SUPFAM" id="SSF46955">
    <property type="entry name" value="Putative DNA-binding domain"/>
    <property type="match status" value="1"/>
</dbReference>
<dbReference type="InterPro" id="IPR000551">
    <property type="entry name" value="MerR-type_HTH_dom"/>
</dbReference>
<dbReference type="Gene3D" id="1.10.1660.10">
    <property type="match status" value="1"/>
</dbReference>
<dbReference type="GO" id="GO:0006355">
    <property type="term" value="P:regulation of DNA-templated transcription"/>
    <property type="evidence" value="ECO:0007669"/>
    <property type="project" value="InterPro"/>
</dbReference>
<dbReference type="InterPro" id="IPR009061">
    <property type="entry name" value="DNA-bd_dom_put_sf"/>
</dbReference>
<evidence type="ECO:0000259" key="1">
    <source>
        <dbReference type="SMART" id="SM00422"/>
    </source>
</evidence>
<evidence type="ECO:0000313" key="2">
    <source>
        <dbReference type="EMBL" id="ODS33532.1"/>
    </source>
</evidence>
<dbReference type="EMBL" id="MAYW01000026">
    <property type="protein sequence ID" value="ODS33532.1"/>
    <property type="molecule type" value="Genomic_DNA"/>
</dbReference>
<dbReference type="SMART" id="SM00422">
    <property type="entry name" value="HTH_MERR"/>
    <property type="match status" value="1"/>
</dbReference>
<accession>A0A1E3XD25</accession>
<sequence>MSEYYTLEHLTRQSGMNVTAVKYYLNIGLIKPVGGLGSKGGDYQYFFDETTVKRLKTIKKLRRSDTSIQQVIAMMRREE</sequence>
<gene>
    <name evidence="2" type="ORF">SCARUB_01356</name>
</gene>
<organism evidence="2 3">
    <name type="scientific">Candidatus Scalindua rubra</name>
    <dbReference type="NCBI Taxonomy" id="1872076"/>
    <lineage>
        <taxon>Bacteria</taxon>
        <taxon>Pseudomonadati</taxon>
        <taxon>Planctomycetota</taxon>
        <taxon>Candidatus Brocadiia</taxon>
        <taxon>Candidatus Brocadiales</taxon>
        <taxon>Candidatus Scalinduaceae</taxon>
        <taxon>Candidatus Scalindua</taxon>
    </lineage>
</organism>
<dbReference type="AlphaFoldDB" id="A0A1E3XD25"/>